<evidence type="ECO:0000256" key="6">
    <source>
        <dbReference type="ARBA" id="ARBA00022989"/>
    </source>
</evidence>
<feature type="transmembrane region" description="Helical" evidence="8">
    <location>
        <begin position="179"/>
        <end position="200"/>
    </location>
</feature>
<feature type="transmembrane region" description="Helical" evidence="8">
    <location>
        <begin position="136"/>
        <end position="159"/>
    </location>
</feature>
<evidence type="ECO:0000256" key="4">
    <source>
        <dbReference type="ARBA" id="ARBA00022475"/>
    </source>
</evidence>
<dbReference type="AlphaFoldDB" id="A0A7G5FC84"/>
<keyword evidence="7 8" id="KW-0472">Membrane</keyword>
<dbReference type="GO" id="GO:0022857">
    <property type="term" value="F:transmembrane transporter activity"/>
    <property type="evidence" value="ECO:0007669"/>
    <property type="project" value="InterPro"/>
</dbReference>
<dbReference type="Gene3D" id="1.10.3470.10">
    <property type="entry name" value="ABC transporter involved in vitamin B12 uptake, BtuC"/>
    <property type="match status" value="1"/>
</dbReference>
<dbReference type="InterPro" id="IPR037294">
    <property type="entry name" value="ABC_BtuC-like"/>
</dbReference>
<evidence type="ECO:0000256" key="2">
    <source>
        <dbReference type="ARBA" id="ARBA00007935"/>
    </source>
</evidence>
<feature type="transmembrane region" description="Helical" evidence="8">
    <location>
        <begin position="294"/>
        <end position="315"/>
    </location>
</feature>
<feature type="transmembrane region" description="Helical" evidence="8">
    <location>
        <begin position="46"/>
        <end position="66"/>
    </location>
</feature>
<evidence type="ECO:0000256" key="3">
    <source>
        <dbReference type="ARBA" id="ARBA00022448"/>
    </source>
</evidence>
<organism evidence="9 10">
    <name type="scientific">Corynebacterium hindlerae</name>
    <dbReference type="NCBI Taxonomy" id="699041"/>
    <lineage>
        <taxon>Bacteria</taxon>
        <taxon>Bacillati</taxon>
        <taxon>Actinomycetota</taxon>
        <taxon>Actinomycetes</taxon>
        <taxon>Mycobacteriales</taxon>
        <taxon>Corynebacteriaceae</taxon>
        <taxon>Corynebacterium</taxon>
    </lineage>
</organism>
<keyword evidence="6 8" id="KW-1133">Transmembrane helix</keyword>
<feature type="transmembrane region" description="Helical" evidence="8">
    <location>
        <begin position="78"/>
        <end position="98"/>
    </location>
</feature>
<comment type="subcellular location">
    <subcellularLocation>
        <location evidence="1">Cell membrane</location>
        <topology evidence="1">Multi-pass membrane protein</topology>
    </subcellularLocation>
</comment>
<comment type="similarity">
    <text evidence="2">Belongs to the binding-protein-dependent transport system permease family. FecCD subfamily.</text>
</comment>
<evidence type="ECO:0000313" key="10">
    <source>
        <dbReference type="Proteomes" id="UP000515570"/>
    </source>
</evidence>
<feature type="transmembrane region" description="Helical" evidence="8">
    <location>
        <begin position="104"/>
        <end position="124"/>
    </location>
</feature>
<dbReference type="Proteomes" id="UP000515570">
    <property type="component" value="Chromosome"/>
</dbReference>
<evidence type="ECO:0000256" key="5">
    <source>
        <dbReference type="ARBA" id="ARBA00022692"/>
    </source>
</evidence>
<name>A0A7G5FC84_9CORY</name>
<dbReference type="GO" id="GO:0005886">
    <property type="term" value="C:plasma membrane"/>
    <property type="evidence" value="ECO:0007669"/>
    <property type="project" value="UniProtKB-SubCell"/>
</dbReference>
<keyword evidence="10" id="KW-1185">Reference proteome</keyword>
<keyword evidence="3" id="KW-0813">Transport</keyword>
<gene>
    <name evidence="9" type="ORF">HW450_07490</name>
</gene>
<reference evidence="9 10" key="1">
    <citation type="submission" date="2020-07" db="EMBL/GenBank/DDBJ databases">
        <title>non toxigenic Corynebacterium sp. nov from a clinical source.</title>
        <authorList>
            <person name="Bernier A.-M."/>
            <person name="Bernard K."/>
        </authorList>
    </citation>
    <scope>NUCLEOTIDE SEQUENCE [LARGE SCALE GENOMIC DNA]</scope>
    <source>
        <strain evidence="10">NML 93-0612</strain>
    </source>
</reference>
<dbReference type="PANTHER" id="PTHR30472:SF25">
    <property type="entry name" value="ABC TRANSPORTER PERMEASE PROTEIN MJ0876-RELATED"/>
    <property type="match status" value="1"/>
</dbReference>
<dbReference type="PANTHER" id="PTHR30472">
    <property type="entry name" value="FERRIC ENTEROBACTIN TRANSPORT SYSTEM PERMEASE PROTEIN"/>
    <property type="match status" value="1"/>
</dbReference>
<dbReference type="RefSeq" id="WP_182385034.1">
    <property type="nucleotide sequence ID" value="NZ_CP059833.1"/>
</dbReference>
<evidence type="ECO:0000256" key="1">
    <source>
        <dbReference type="ARBA" id="ARBA00004651"/>
    </source>
</evidence>
<dbReference type="SUPFAM" id="SSF81345">
    <property type="entry name" value="ABC transporter involved in vitamin B12 uptake, BtuC"/>
    <property type="match status" value="1"/>
</dbReference>
<feature type="transmembrane region" description="Helical" evidence="8">
    <location>
        <begin position="267"/>
        <end position="287"/>
    </location>
</feature>
<dbReference type="InterPro" id="IPR000522">
    <property type="entry name" value="ABC_transptr_permease_BtuC"/>
</dbReference>
<keyword evidence="5 8" id="KW-0812">Transmembrane</keyword>
<feature type="transmembrane region" description="Helical" evidence="8">
    <location>
        <begin position="226"/>
        <end position="255"/>
    </location>
</feature>
<evidence type="ECO:0000256" key="7">
    <source>
        <dbReference type="ARBA" id="ARBA00023136"/>
    </source>
</evidence>
<accession>A0A7G5FC84</accession>
<dbReference type="FunFam" id="1.10.3470.10:FF:000001">
    <property type="entry name" value="Vitamin B12 ABC transporter permease BtuC"/>
    <property type="match status" value="1"/>
</dbReference>
<evidence type="ECO:0000256" key="8">
    <source>
        <dbReference type="SAM" id="Phobius"/>
    </source>
</evidence>
<sequence length="326" mass="33493">MNIRVTALPLALGLLVLTVLVALSLGPITIPLAELPHNLVVHNIRLPRVLVAALVGAALATSGALMQTIFHNPLADPGIIGVSSGAALGAVLTIVSGATFLGMWTLPAGAFIGALVTVTIVYLIASTRKAGDPATLVLVGMAITSFIGAVISAAVANAPQDSDLRSVMFWMNGDLVARTWAHVSVAVLPILVGLALAVALSRDLNILLLGEATAQSSGLNIKRLRVCVLVLAAVMTATAVAVSGTISFVGLVVPHLIRITLGPDHKLLLPLAGVLGATFVVAADIVARLLFQPVVLQTGTVVAFIGSPVFLYLLLRTRNSRKGLGL</sequence>
<protein>
    <submittedName>
        <fullName evidence="9">Iron ABC transporter permease</fullName>
    </submittedName>
</protein>
<dbReference type="EMBL" id="CP059833">
    <property type="protein sequence ID" value="QMV84225.1"/>
    <property type="molecule type" value="Genomic_DNA"/>
</dbReference>
<proteinExistence type="inferred from homology"/>
<dbReference type="CDD" id="cd06550">
    <property type="entry name" value="TM_ABC_iron-siderophores_like"/>
    <property type="match status" value="1"/>
</dbReference>
<dbReference type="Pfam" id="PF01032">
    <property type="entry name" value="FecCD"/>
    <property type="match status" value="1"/>
</dbReference>
<evidence type="ECO:0000313" key="9">
    <source>
        <dbReference type="EMBL" id="QMV84225.1"/>
    </source>
</evidence>
<keyword evidence="4" id="KW-1003">Cell membrane</keyword>